<organism evidence="3 4">
    <name type="scientific">Tanacetum coccineum</name>
    <dbReference type="NCBI Taxonomy" id="301880"/>
    <lineage>
        <taxon>Eukaryota</taxon>
        <taxon>Viridiplantae</taxon>
        <taxon>Streptophyta</taxon>
        <taxon>Embryophyta</taxon>
        <taxon>Tracheophyta</taxon>
        <taxon>Spermatophyta</taxon>
        <taxon>Magnoliopsida</taxon>
        <taxon>eudicotyledons</taxon>
        <taxon>Gunneridae</taxon>
        <taxon>Pentapetalae</taxon>
        <taxon>asterids</taxon>
        <taxon>campanulids</taxon>
        <taxon>Asterales</taxon>
        <taxon>Asteraceae</taxon>
        <taxon>Asteroideae</taxon>
        <taxon>Anthemideae</taxon>
        <taxon>Anthemidinae</taxon>
        <taxon>Tanacetum</taxon>
    </lineage>
</organism>
<dbReference type="PANTHER" id="PTHR48258:SF12">
    <property type="entry name" value="TRANSPOSON PROTEIN, CACTA, EN_SPM SUB-CLASS"/>
    <property type="match status" value="1"/>
</dbReference>
<sequence length="997" mass="114294">MVHWWYYQEQEGLIAYIPWTVTRNTLKGRKQLGEYQTGWKIKTGNVLDSCNQMSTQQCMKSGVAKYLGVAWIQQSPSSAIRFKTPIDMLRFFGWLASIKQGMLKPVVLYKNMGFNESGEYKKTFIDSGVGTGSVQVLQGVEFEVEPQEDHTFEVEPHGNVNHVVGSQEVQTQDLIYYHSARDREQHSAWELFSYREDNNEAAFAVAVVDKIYTHESLTFNNTVACEVISKWKARLKDDMDAQSDVYVLSNGCRKCSDDSDGYYWEYTPGMFIHLFLYIDDMVFSCGCKAEIWATKGLLDKAKGNVLGMEIVRDQSGNTLRVSQSRFYNGKLVQTLLEGHSILSLEGSLSGDCDVEKNGKWSCIYAVGSQEYQMVCTRLDIASADVGMLDKFDRGLQTDVQVFVDFGYAMGRLITVMGRSITMYRFELRSVVGIATSSLLKAVPNLRFQHSGLFSTVAPKDSYTQLDPMLHSDPQMYVSGMPVATYGQERPQLASTSNVNRPSISNHGPYDTLLLMHEFRSHPIPWTKPGPNMTSTADTLSRSQAIREPTYDPNDLGRRPGGSQVIVPDGYSSNISRGVSMKDHKISNLKSHDGHILMQDVLPIALRASVMSRTQSRVVKAVTDYCFFFNGVVRKIMVYLTIHLIYEAKVGGPVHYRWMYPVERYLMQLKSYVRNKAQPEGSIVEGYIKEECLNFCSRYFEGVETPFNRPPRNDENVVGKEIYMFNSSGRKLGKVKILKLDGNSLAQAHCYVLLNHSKIQPFRDVFLSEKQALRDTPMDSKTIEKLTVDEFLWWLKNHVYLLQEENLDEEVLSLAIGPNIAAKQYKGFITNGYRFFTRQREEFKKTQNSRVVVEVEGRYYYGKLTNIIELEYYRGYKIVLFQCDWVDNRLYRGLKKDKYGFPLVNFSRPLVHTGENFKDDPFIISTQARQVFYIEDLKDVGWSHVIMTKPRDIYDIGTNVNRDDDDSYTQCMPCNLPIMHDVNQEPHWRRRDSELQDA</sequence>
<keyword evidence="4" id="KW-1185">Reference proteome</keyword>
<protein>
    <submittedName>
        <fullName evidence="3">Zinc finger, CCHC-type containing protein</fullName>
    </submittedName>
</protein>
<feature type="domain" description="DUF4218" evidence="2">
    <location>
        <begin position="605"/>
        <end position="712"/>
    </location>
</feature>
<gene>
    <name evidence="3" type="ORF">Tco_0653453</name>
</gene>
<proteinExistence type="predicted"/>
<dbReference type="InterPro" id="IPR025312">
    <property type="entry name" value="DUF4216"/>
</dbReference>
<comment type="caution">
    <text evidence="3">The sequence shown here is derived from an EMBL/GenBank/DDBJ whole genome shotgun (WGS) entry which is preliminary data.</text>
</comment>
<dbReference type="EMBL" id="BQNB010009096">
    <property type="protein sequence ID" value="GJS58669.1"/>
    <property type="molecule type" value="Genomic_DNA"/>
</dbReference>
<dbReference type="InterPro" id="IPR025452">
    <property type="entry name" value="DUF4218"/>
</dbReference>
<evidence type="ECO:0000313" key="3">
    <source>
        <dbReference type="EMBL" id="GJS58669.1"/>
    </source>
</evidence>
<name>A0ABQ4X0H6_9ASTR</name>
<dbReference type="PANTHER" id="PTHR48258">
    <property type="entry name" value="DUF4218 DOMAIN-CONTAINING PROTEIN-RELATED"/>
    <property type="match status" value="1"/>
</dbReference>
<accession>A0ABQ4X0H6</accession>
<dbReference type="Proteomes" id="UP001151760">
    <property type="component" value="Unassembled WGS sequence"/>
</dbReference>
<evidence type="ECO:0000313" key="4">
    <source>
        <dbReference type="Proteomes" id="UP001151760"/>
    </source>
</evidence>
<reference evidence="3" key="1">
    <citation type="journal article" date="2022" name="Int. J. Mol. Sci.">
        <title>Draft Genome of Tanacetum Coccineum: Genomic Comparison of Closely Related Tanacetum-Family Plants.</title>
        <authorList>
            <person name="Yamashiro T."/>
            <person name="Shiraishi A."/>
            <person name="Nakayama K."/>
            <person name="Satake H."/>
        </authorList>
    </citation>
    <scope>NUCLEOTIDE SEQUENCE</scope>
</reference>
<feature type="domain" description="DUF4216" evidence="1">
    <location>
        <begin position="867"/>
        <end position="943"/>
    </location>
</feature>
<evidence type="ECO:0000259" key="2">
    <source>
        <dbReference type="Pfam" id="PF13960"/>
    </source>
</evidence>
<reference evidence="3" key="2">
    <citation type="submission" date="2022-01" db="EMBL/GenBank/DDBJ databases">
        <authorList>
            <person name="Yamashiro T."/>
            <person name="Shiraishi A."/>
            <person name="Satake H."/>
            <person name="Nakayama K."/>
        </authorList>
    </citation>
    <scope>NUCLEOTIDE SEQUENCE</scope>
</reference>
<dbReference type="Pfam" id="PF13960">
    <property type="entry name" value="DUF4218"/>
    <property type="match status" value="1"/>
</dbReference>
<evidence type="ECO:0000259" key="1">
    <source>
        <dbReference type="Pfam" id="PF13952"/>
    </source>
</evidence>
<dbReference type="Pfam" id="PF13952">
    <property type="entry name" value="DUF4216"/>
    <property type="match status" value="1"/>
</dbReference>